<proteinExistence type="predicted"/>
<protein>
    <submittedName>
        <fullName evidence="2">Uncharacterized protein</fullName>
    </submittedName>
</protein>
<sequence>MSNKRNFGTIVTLILVILILITAFTILSTRELGITALGVTGSPTPTIVAPQSDQGGTQLAWECPGCPT</sequence>
<accession>A0A644W255</accession>
<keyword evidence="1" id="KW-0472">Membrane</keyword>
<keyword evidence="1" id="KW-1133">Transmembrane helix</keyword>
<dbReference type="AlphaFoldDB" id="A0A644W255"/>
<reference evidence="2" key="1">
    <citation type="submission" date="2019-08" db="EMBL/GenBank/DDBJ databases">
        <authorList>
            <person name="Kucharzyk K."/>
            <person name="Murdoch R.W."/>
            <person name="Higgins S."/>
            <person name="Loffler F."/>
        </authorList>
    </citation>
    <scope>NUCLEOTIDE SEQUENCE</scope>
</reference>
<keyword evidence="1" id="KW-0812">Transmembrane</keyword>
<feature type="transmembrane region" description="Helical" evidence="1">
    <location>
        <begin position="7"/>
        <end position="27"/>
    </location>
</feature>
<evidence type="ECO:0000256" key="1">
    <source>
        <dbReference type="SAM" id="Phobius"/>
    </source>
</evidence>
<comment type="caution">
    <text evidence="2">The sequence shown here is derived from an EMBL/GenBank/DDBJ whole genome shotgun (WGS) entry which is preliminary data.</text>
</comment>
<dbReference type="EMBL" id="VSSQ01000569">
    <property type="protein sequence ID" value="MPL97677.1"/>
    <property type="molecule type" value="Genomic_DNA"/>
</dbReference>
<name>A0A644W255_9ZZZZ</name>
<gene>
    <name evidence="2" type="ORF">SDC9_43869</name>
</gene>
<organism evidence="2">
    <name type="scientific">bioreactor metagenome</name>
    <dbReference type="NCBI Taxonomy" id="1076179"/>
    <lineage>
        <taxon>unclassified sequences</taxon>
        <taxon>metagenomes</taxon>
        <taxon>ecological metagenomes</taxon>
    </lineage>
</organism>
<evidence type="ECO:0000313" key="2">
    <source>
        <dbReference type="EMBL" id="MPL97677.1"/>
    </source>
</evidence>